<keyword evidence="2" id="KW-1185">Reference proteome</keyword>
<evidence type="ECO:0000313" key="1">
    <source>
        <dbReference type="EMBL" id="QKY78530.1"/>
    </source>
</evidence>
<sequence length="68" mass="7310">MNELPDLPEGAIVIHRATALRYLDPEDGQQHLLTDIDDGNGDAPGSDVSTVIGDIRLLEMSALEQAEP</sequence>
<dbReference type="RefSeq" id="YP_010002743.1">
    <property type="nucleotide sequence ID" value="NC_053247.1"/>
</dbReference>
<reference evidence="1 2" key="1">
    <citation type="submission" date="2020-05" db="EMBL/GenBank/DDBJ databases">
        <authorList>
            <person name="Mick M."/>
            <person name="Mijatovic I."/>
            <person name="Miller A.J."/>
            <person name="Stuckman S.A."/>
            <person name="Volas E.M."/>
            <person name="Daniels C.J."/>
            <person name="Breitenberger C.A."/>
            <person name="Ball S.L."/>
            <person name="Garlena R.A."/>
            <person name="Russell D.A."/>
            <person name="Pope W.H."/>
            <person name="Jacobs-Sera D."/>
            <person name="Hatfull G.F."/>
        </authorList>
    </citation>
    <scope>NUCLEOTIDE SEQUENCE [LARGE SCALE GENOMIC DNA]</scope>
</reference>
<accession>A0A7G3VBZ1</accession>
<dbReference type="EMBL" id="MT498036">
    <property type="protein sequence ID" value="QKY78530.1"/>
    <property type="molecule type" value="Genomic_DNA"/>
</dbReference>
<name>A0A7G3VBZ1_9CAUD</name>
<proteinExistence type="predicted"/>
<organism evidence="1 2">
    <name type="scientific">Gordonia Phage Zitch</name>
    <dbReference type="NCBI Taxonomy" id="2743909"/>
    <lineage>
        <taxon>Viruses</taxon>
        <taxon>Duplodnaviria</taxon>
        <taxon>Heunggongvirae</taxon>
        <taxon>Uroviricota</taxon>
        <taxon>Caudoviricetes</taxon>
        <taxon>Stackebrandtviridae</taxon>
        <taxon>Schenleyvirinae</taxon>
        <taxon>Zitchvirus</taxon>
        <taxon>Zitchvirus zitch</taxon>
    </lineage>
</organism>
<gene>
    <name evidence="1" type="primary">85</name>
    <name evidence="1" type="ORF">SEA_ZITCH_85</name>
</gene>
<dbReference type="GeneID" id="63027294"/>
<protein>
    <submittedName>
        <fullName evidence="1">Uncharacterized protein</fullName>
    </submittedName>
</protein>
<evidence type="ECO:0000313" key="2">
    <source>
        <dbReference type="Proteomes" id="UP000516468"/>
    </source>
</evidence>
<dbReference type="Proteomes" id="UP000516468">
    <property type="component" value="Segment"/>
</dbReference>
<dbReference type="KEGG" id="vg:63027294"/>